<dbReference type="Proteomes" id="UP001300012">
    <property type="component" value="Unassembled WGS sequence"/>
</dbReference>
<dbReference type="Pfam" id="PF00583">
    <property type="entry name" value="Acetyltransf_1"/>
    <property type="match status" value="1"/>
</dbReference>
<name>A0ABT1YV21_9BACL</name>
<organism evidence="2 3">
    <name type="scientific">Paenibacillus radicis</name>
    <name type="common">ex Xue et al. 2023</name>
    <dbReference type="NCBI Taxonomy" id="2972489"/>
    <lineage>
        <taxon>Bacteria</taxon>
        <taxon>Bacillati</taxon>
        <taxon>Bacillota</taxon>
        <taxon>Bacilli</taxon>
        <taxon>Bacillales</taxon>
        <taxon>Paenibacillaceae</taxon>
        <taxon>Paenibacillus</taxon>
    </lineage>
</organism>
<dbReference type="InterPro" id="IPR016181">
    <property type="entry name" value="Acyl_CoA_acyltransferase"/>
</dbReference>
<dbReference type="EMBL" id="JANQBD010000055">
    <property type="protein sequence ID" value="MCR8636796.1"/>
    <property type="molecule type" value="Genomic_DNA"/>
</dbReference>
<evidence type="ECO:0000313" key="3">
    <source>
        <dbReference type="Proteomes" id="UP001300012"/>
    </source>
</evidence>
<sequence>MLNIRKANINDHEFLVLIDLKNDGCSFSDVVDMTEQDKEEHRKKIAGYLTDSDKGAFVIEDSALNQSIAVIMYSIANRDSVYPWKTIYDELDRSLFQIDGRFFEIFQLWVHPSYRRLGLATKLKLMLEEEAQKIKLI</sequence>
<proteinExistence type="predicted"/>
<dbReference type="SUPFAM" id="SSF55729">
    <property type="entry name" value="Acyl-CoA N-acyltransferases (Nat)"/>
    <property type="match status" value="1"/>
</dbReference>
<dbReference type="InterPro" id="IPR000182">
    <property type="entry name" value="GNAT_dom"/>
</dbReference>
<keyword evidence="3" id="KW-1185">Reference proteome</keyword>
<protein>
    <submittedName>
        <fullName evidence="2">GNAT family N-acetyltransferase</fullName>
    </submittedName>
</protein>
<feature type="domain" description="N-acetyltransferase" evidence="1">
    <location>
        <begin position="35"/>
        <end position="133"/>
    </location>
</feature>
<gene>
    <name evidence="2" type="ORF">NV381_37135</name>
</gene>
<reference evidence="2 3" key="1">
    <citation type="submission" date="2022-08" db="EMBL/GenBank/DDBJ databases">
        <title>Paenibacillus endoradicis sp. nov., Paenibacillus radicibacter sp. nov and Paenibacillus pararadicis sp. nov., three cold-adapted plant growth-promoting bacteria isolated from root of Larix gmelinii in Great Khingan.</title>
        <authorList>
            <person name="Xue H."/>
        </authorList>
    </citation>
    <scope>NUCLEOTIDE SEQUENCE [LARGE SCALE GENOMIC DNA]</scope>
    <source>
        <strain evidence="2 3">N5-1-1-5</strain>
    </source>
</reference>
<evidence type="ECO:0000259" key="1">
    <source>
        <dbReference type="Pfam" id="PF00583"/>
    </source>
</evidence>
<comment type="caution">
    <text evidence="2">The sequence shown here is derived from an EMBL/GenBank/DDBJ whole genome shotgun (WGS) entry which is preliminary data.</text>
</comment>
<evidence type="ECO:0000313" key="2">
    <source>
        <dbReference type="EMBL" id="MCR8636796.1"/>
    </source>
</evidence>
<dbReference type="Gene3D" id="3.40.630.30">
    <property type="match status" value="1"/>
</dbReference>
<dbReference type="CDD" id="cd04301">
    <property type="entry name" value="NAT_SF"/>
    <property type="match status" value="1"/>
</dbReference>
<dbReference type="RefSeq" id="WP_258218289.1">
    <property type="nucleotide sequence ID" value="NZ_JANQBD010000055.1"/>
</dbReference>
<accession>A0ABT1YV21</accession>